<dbReference type="Pfam" id="PF01464">
    <property type="entry name" value="SLT"/>
    <property type="match status" value="1"/>
</dbReference>
<dbReference type="Proteomes" id="UP000448038">
    <property type="component" value="Unassembled WGS sequence"/>
</dbReference>
<dbReference type="GO" id="GO:0008933">
    <property type="term" value="F:peptidoglycan lytic transglycosylase activity"/>
    <property type="evidence" value="ECO:0007669"/>
    <property type="project" value="InterPro"/>
</dbReference>
<dbReference type="PROSITE" id="PS51257">
    <property type="entry name" value="PROKAR_LIPOPROTEIN"/>
    <property type="match status" value="1"/>
</dbReference>
<dbReference type="PROSITE" id="PS00922">
    <property type="entry name" value="TRANSGLYCOSYLASE"/>
    <property type="match status" value="1"/>
</dbReference>
<dbReference type="RefSeq" id="WP_005419348.1">
    <property type="nucleotide sequence ID" value="NZ_CAWMFT010000012.1"/>
</dbReference>
<dbReference type="Gene3D" id="1.10.530.10">
    <property type="match status" value="1"/>
</dbReference>
<reference evidence="2 3" key="1">
    <citation type="submission" date="2019-11" db="EMBL/GenBank/DDBJ databases">
        <title>Using colonization assays and comparative genomics to discover symbiosis behaviors and factors in Vibrio fischeri.</title>
        <authorList>
            <person name="Bongrand C."/>
            <person name="Moriano-Gutierrez S."/>
            <person name="Arevalo P."/>
            <person name="Mcfall-Ngai M."/>
            <person name="Visick K."/>
            <person name="Polz M.F."/>
            <person name="Ruby E.G."/>
        </authorList>
    </citation>
    <scope>NUCLEOTIDE SEQUENCE [LARGE SCALE GENOMIC DNA]</scope>
    <source>
        <strain evidence="3">emors.4.1</strain>
    </source>
</reference>
<dbReference type="PANTHER" id="PTHR37423:SF2">
    <property type="entry name" value="MEMBRANE-BOUND LYTIC MUREIN TRANSGLYCOSYLASE C"/>
    <property type="match status" value="1"/>
</dbReference>
<dbReference type="NCBIfam" id="NF008670">
    <property type="entry name" value="PRK11671.1"/>
    <property type="match status" value="1"/>
</dbReference>
<dbReference type="SUPFAM" id="SSF53955">
    <property type="entry name" value="Lysozyme-like"/>
    <property type="match status" value="1"/>
</dbReference>
<dbReference type="GO" id="GO:0000270">
    <property type="term" value="P:peptidoglycan metabolic process"/>
    <property type="evidence" value="ECO:0007669"/>
    <property type="project" value="InterPro"/>
</dbReference>
<dbReference type="EC" id="4.2.2.-" evidence="2"/>
<dbReference type="GeneID" id="54164037"/>
<dbReference type="InterPro" id="IPR000189">
    <property type="entry name" value="Transglyc_AS"/>
</dbReference>
<keyword evidence="2" id="KW-0456">Lyase</keyword>
<name>A0A1E5AR44_ALIFS</name>
<dbReference type="GO" id="GO:0016020">
    <property type="term" value="C:membrane"/>
    <property type="evidence" value="ECO:0007669"/>
    <property type="project" value="InterPro"/>
</dbReference>
<gene>
    <name evidence="2" type="primary">mltC</name>
    <name evidence="2" type="ORF">GNP88_12430</name>
</gene>
<evidence type="ECO:0000256" key="1">
    <source>
        <dbReference type="ARBA" id="ARBA00007734"/>
    </source>
</evidence>
<dbReference type="EMBL" id="WOBN01000019">
    <property type="protein sequence ID" value="MUK49972.1"/>
    <property type="molecule type" value="Genomic_DNA"/>
</dbReference>
<comment type="caution">
    <text evidence="2">The sequence shown here is derived from an EMBL/GenBank/DDBJ whole genome shotgun (WGS) entry which is preliminary data.</text>
</comment>
<organism evidence="2 3">
    <name type="scientific">Aliivibrio fischeri</name>
    <name type="common">Vibrio fischeri</name>
    <dbReference type="NCBI Taxonomy" id="668"/>
    <lineage>
        <taxon>Bacteria</taxon>
        <taxon>Pseudomonadati</taxon>
        <taxon>Pseudomonadota</taxon>
        <taxon>Gammaproteobacteria</taxon>
        <taxon>Vibrionales</taxon>
        <taxon>Vibrionaceae</taxon>
        <taxon>Aliivibrio</taxon>
    </lineage>
</organism>
<dbReference type="Pfam" id="PF11873">
    <property type="entry name" value="Mltc_N"/>
    <property type="match status" value="1"/>
</dbReference>
<proteinExistence type="inferred from homology"/>
<protein>
    <submittedName>
        <fullName evidence="2">Membrane-bound lytic murein transglycosylase MltC</fullName>
        <ecNumber evidence="2">4.2.2.-</ecNumber>
    </submittedName>
</protein>
<comment type="similarity">
    <text evidence="1">Belongs to the transglycosylase Slt family.</text>
</comment>
<dbReference type="CDD" id="cd16893">
    <property type="entry name" value="LT_MltC_MltE"/>
    <property type="match status" value="1"/>
</dbReference>
<evidence type="ECO:0000313" key="2">
    <source>
        <dbReference type="EMBL" id="MUK49972.1"/>
    </source>
</evidence>
<evidence type="ECO:0000313" key="3">
    <source>
        <dbReference type="Proteomes" id="UP000448038"/>
    </source>
</evidence>
<sequence>MKNVLIPFIISLATVSCTPIFDGNFQRPNSNSCNCESDITNSNNNTTSKPDSWKPSTSKPNQSIEEQLENLANHVHKTWGDKEFLEAGKHRYVKYLDGYRTRAHIDFDKGKIYVSTISQYQPKETLKKAIIGTVLMPADPSHVDLFSDKSIPLRGRPFLLGQIKDQENKDIEWPWRAGRYADYLIENKLQTKTIKNGKAYYVEISMVDDHLEQREFQYADLIKKASKEYDISIDLIYAIIQTESSFNPYAVSHAGAYGLMQVIPKTAGADVFKLVKNKPGIPTKEYLFNPAHNIDTGTAYFYILKNRYLRDIKHPTNKHYSMISAYNGGSGGVFSTFDPSRTKAIDEINSLQPNQLYWALTNKHPKAEARRYLEKVLKFQKEFNEKS</sequence>
<accession>A0A1E5AR44</accession>
<dbReference type="AlphaFoldDB" id="A0A1E5AR44"/>
<dbReference type="PANTHER" id="PTHR37423">
    <property type="entry name" value="SOLUBLE LYTIC MUREIN TRANSGLYCOSYLASE-RELATED"/>
    <property type="match status" value="1"/>
</dbReference>
<dbReference type="InterPro" id="IPR024570">
    <property type="entry name" value="Murein_transglycosylaseC_N"/>
</dbReference>
<dbReference type="InterPro" id="IPR023346">
    <property type="entry name" value="Lysozyme-like_dom_sf"/>
</dbReference>
<dbReference type="InterPro" id="IPR008258">
    <property type="entry name" value="Transglycosylase_SLT_dom_1"/>
</dbReference>